<dbReference type="PANTHER" id="PTHR47506">
    <property type="entry name" value="TRANSCRIPTIONAL REGULATORY PROTEIN"/>
    <property type="match status" value="1"/>
</dbReference>
<dbReference type="Gene3D" id="1.10.357.10">
    <property type="entry name" value="Tetracycline Repressor, domain 2"/>
    <property type="match status" value="1"/>
</dbReference>
<keyword evidence="2 4" id="KW-0238">DNA-binding</keyword>
<keyword evidence="3" id="KW-0804">Transcription</keyword>
<keyword evidence="1" id="KW-0805">Transcription regulation</keyword>
<evidence type="ECO:0000256" key="1">
    <source>
        <dbReference type="ARBA" id="ARBA00023015"/>
    </source>
</evidence>
<feature type="domain" description="HTH tetR-type" evidence="5">
    <location>
        <begin position="5"/>
        <end position="65"/>
    </location>
</feature>
<name>K2J4E6_9GAMM</name>
<dbReference type="Gene3D" id="1.10.10.60">
    <property type="entry name" value="Homeodomain-like"/>
    <property type="match status" value="1"/>
</dbReference>
<reference evidence="6 7" key="1">
    <citation type="journal article" date="2012" name="J. Bacteriol.">
        <title>Genome Sequence of Gallaecimonas xiamenensis Type Strain 3-C-1.</title>
        <authorList>
            <person name="Lai Q."/>
            <person name="Wang L."/>
            <person name="Wang W."/>
            <person name="Shao Z."/>
        </authorList>
    </citation>
    <scope>NUCLEOTIDE SEQUENCE [LARGE SCALE GENOMIC DNA]</scope>
    <source>
        <strain evidence="6 7">3-C-1</strain>
    </source>
</reference>
<evidence type="ECO:0000313" key="6">
    <source>
        <dbReference type="EMBL" id="EKE77916.1"/>
    </source>
</evidence>
<dbReference type="PROSITE" id="PS50977">
    <property type="entry name" value="HTH_TETR_2"/>
    <property type="match status" value="1"/>
</dbReference>
<dbReference type="InterPro" id="IPR036271">
    <property type="entry name" value="Tet_transcr_reg_TetR-rel_C_sf"/>
</dbReference>
<evidence type="ECO:0000256" key="2">
    <source>
        <dbReference type="ARBA" id="ARBA00023125"/>
    </source>
</evidence>
<dbReference type="InterPro" id="IPR001647">
    <property type="entry name" value="HTH_TetR"/>
</dbReference>
<evidence type="ECO:0000256" key="3">
    <source>
        <dbReference type="ARBA" id="ARBA00023163"/>
    </source>
</evidence>
<dbReference type="eggNOG" id="COG1309">
    <property type="taxonomic scope" value="Bacteria"/>
</dbReference>
<dbReference type="SUPFAM" id="SSF46689">
    <property type="entry name" value="Homeodomain-like"/>
    <property type="match status" value="1"/>
</dbReference>
<keyword evidence="7" id="KW-1185">Reference proteome</keyword>
<organism evidence="6 7">
    <name type="scientific">Gallaecimonas xiamenensis 3-C-1</name>
    <dbReference type="NCBI Taxonomy" id="745411"/>
    <lineage>
        <taxon>Bacteria</taxon>
        <taxon>Pseudomonadati</taxon>
        <taxon>Pseudomonadota</taxon>
        <taxon>Gammaproteobacteria</taxon>
        <taxon>Enterobacterales</taxon>
        <taxon>Gallaecimonadaceae</taxon>
        <taxon>Gallaecimonas</taxon>
    </lineage>
</organism>
<evidence type="ECO:0000313" key="7">
    <source>
        <dbReference type="Proteomes" id="UP000006755"/>
    </source>
</evidence>
<accession>K2J4E6</accession>
<dbReference type="SUPFAM" id="SSF48498">
    <property type="entry name" value="Tetracyclin repressor-like, C-terminal domain"/>
    <property type="match status" value="1"/>
</dbReference>
<gene>
    <name evidence="6" type="ORF">B3C1_00610</name>
</gene>
<proteinExistence type="predicted"/>
<protein>
    <submittedName>
        <fullName evidence="6">Transcriptional regulator, TetR family protein</fullName>
    </submittedName>
</protein>
<dbReference type="InterPro" id="IPR009057">
    <property type="entry name" value="Homeodomain-like_sf"/>
</dbReference>
<evidence type="ECO:0000259" key="5">
    <source>
        <dbReference type="PROSITE" id="PS50977"/>
    </source>
</evidence>
<sequence>MSRCQFDHATVIHQAMEAFWQQGYHATSMQTLFTATGIKAGSLYMAFGNKAGLFEKALAHYGKQSRDQLHQWVREAASPQAGIVRFLTALAQEGGSRGCLLVNSLLELSEVEPALSHLARNELAQMESCLAGYLDTGTQAQLVMLHILGIRGLRHLHAPAQQLTLLKASLPWLPWP</sequence>
<dbReference type="GO" id="GO:0003677">
    <property type="term" value="F:DNA binding"/>
    <property type="evidence" value="ECO:0007669"/>
    <property type="project" value="UniProtKB-UniRule"/>
</dbReference>
<evidence type="ECO:0000256" key="4">
    <source>
        <dbReference type="PROSITE-ProRule" id="PRU00335"/>
    </source>
</evidence>
<comment type="caution">
    <text evidence="6">The sequence shown here is derived from an EMBL/GenBank/DDBJ whole genome shotgun (WGS) entry which is preliminary data.</text>
</comment>
<dbReference type="PANTHER" id="PTHR47506:SF10">
    <property type="entry name" value="TRANSCRIPTIONAL REGULATORY PROTEIN"/>
    <property type="match status" value="1"/>
</dbReference>
<dbReference type="Proteomes" id="UP000006755">
    <property type="component" value="Unassembled WGS sequence"/>
</dbReference>
<feature type="DNA-binding region" description="H-T-H motif" evidence="4">
    <location>
        <begin position="28"/>
        <end position="47"/>
    </location>
</feature>
<dbReference type="OrthoDB" id="270177at2"/>
<dbReference type="STRING" id="745411.B3C1_00610"/>
<dbReference type="Pfam" id="PF00440">
    <property type="entry name" value="TetR_N"/>
    <property type="match status" value="1"/>
</dbReference>
<dbReference type="EMBL" id="AMRI01000001">
    <property type="protein sequence ID" value="EKE77916.1"/>
    <property type="molecule type" value="Genomic_DNA"/>
</dbReference>
<dbReference type="AlphaFoldDB" id="K2J4E6"/>
<dbReference type="RefSeq" id="WP_008482205.1">
    <property type="nucleotide sequence ID" value="NZ_AMRI01000001.1"/>
</dbReference>